<name>A0A917CDY7_9GAMM</name>
<gene>
    <name evidence="1" type="ORF">GCM10010960_04560</name>
</gene>
<dbReference type="InterPro" id="IPR021732">
    <property type="entry name" value="DUF3301"/>
</dbReference>
<reference evidence="1" key="1">
    <citation type="journal article" date="2014" name="Int. J. Syst. Evol. Microbiol.">
        <title>Complete genome sequence of Corynebacterium casei LMG S-19264T (=DSM 44701T), isolated from a smear-ripened cheese.</title>
        <authorList>
            <consortium name="US DOE Joint Genome Institute (JGI-PGF)"/>
            <person name="Walter F."/>
            <person name="Albersmeier A."/>
            <person name="Kalinowski J."/>
            <person name="Ruckert C."/>
        </authorList>
    </citation>
    <scope>NUCLEOTIDE SEQUENCE</scope>
    <source>
        <strain evidence="1">CGMCC 1.12726</strain>
    </source>
</reference>
<dbReference type="Proteomes" id="UP000632858">
    <property type="component" value="Unassembled WGS sequence"/>
</dbReference>
<keyword evidence="2" id="KW-1185">Reference proteome</keyword>
<dbReference type="AlphaFoldDB" id="A0A917CDY7"/>
<evidence type="ECO:0000313" key="2">
    <source>
        <dbReference type="Proteomes" id="UP000632858"/>
    </source>
</evidence>
<comment type="caution">
    <text evidence="1">The sequence shown here is derived from an EMBL/GenBank/DDBJ whole genome shotgun (WGS) entry which is preliminary data.</text>
</comment>
<dbReference type="Pfam" id="PF11743">
    <property type="entry name" value="DUF3301"/>
    <property type="match status" value="1"/>
</dbReference>
<organism evidence="1 2">
    <name type="scientific">Arenimonas maotaiensis</name>
    <dbReference type="NCBI Taxonomy" id="1446479"/>
    <lineage>
        <taxon>Bacteria</taxon>
        <taxon>Pseudomonadati</taxon>
        <taxon>Pseudomonadota</taxon>
        <taxon>Gammaproteobacteria</taxon>
        <taxon>Lysobacterales</taxon>
        <taxon>Lysobacteraceae</taxon>
        <taxon>Arenimonas</taxon>
    </lineage>
</organism>
<accession>A0A917CDY7</accession>
<dbReference type="EMBL" id="BMFO01000001">
    <property type="protein sequence ID" value="GGF85643.1"/>
    <property type="molecule type" value="Genomic_DNA"/>
</dbReference>
<proteinExistence type="predicted"/>
<protein>
    <submittedName>
        <fullName evidence="1">Membrane protein</fullName>
    </submittedName>
</protein>
<evidence type="ECO:0000313" key="1">
    <source>
        <dbReference type="EMBL" id="GGF85643.1"/>
    </source>
</evidence>
<dbReference type="RefSeq" id="WP_229730139.1">
    <property type="nucleotide sequence ID" value="NZ_BMFO01000001.1"/>
</dbReference>
<reference evidence="1" key="2">
    <citation type="submission" date="2020-09" db="EMBL/GenBank/DDBJ databases">
        <authorList>
            <person name="Sun Q."/>
            <person name="Zhou Y."/>
        </authorList>
    </citation>
    <scope>NUCLEOTIDE SEQUENCE</scope>
    <source>
        <strain evidence="1">CGMCC 1.12726</strain>
    </source>
</reference>
<sequence length="106" mass="12249">MNAVWFILLAFPLWAFWSAGRAAAEEAARFSRQLCIRAGVQWLDDSVHQVRLGITRESGRLRWRRTYRFEYSHDGHDRYAGSVTLLGDRAVSWSEPVARTAPDRLI</sequence>